<proteinExistence type="predicted"/>
<protein>
    <recommendedName>
        <fullName evidence="3">DUF2262 domain-containing protein</fullName>
    </recommendedName>
</protein>
<dbReference type="Proteomes" id="UP000194151">
    <property type="component" value="Chromosome"/>
</dbReference>
<accession>A0A1W6YGQ9</accession>
<sequence length="144" mass="16448">MALLKFNQDPEEPELWAVENVMYAVDRPPIHVMVQTDGETPSRECQKVLLALLDGLSDKVLEAAELLLEQYSRDECEKMGIDLARLPRKDTPEAMAEVAVLRALWVFDESGEDYELWFTVPWDQEHTYDVEFEGGEAVACTINE</sequence>
<keyword evidence="2" id="KW-1185">Reference proteome</keyword>
<reference evidence="1 2" key="1">
    <citation type="submission" date="2017-05" db="EMBL/GenBank/DDBJ databases">
        <title>Complete and WGS of Bordetella genogroups.</title>
        <authorList>
            <person name="Spilker T."/>
            <person name="LiPuma J."/>
        </authorList>
    </citation>
    <scope>NUCLEOTIDE SEQUENCE [LARGE SCALE GENOMIC DNA]</scope>
    <source>
        <strain evidence="1 2">AU19157</strain>
    </source>
</reference>
<organism evidence="1 2">
    <name type="scientific">Bordetella genomosp. 8</name>
    <dbReference type="NCBI Taxonomy" id="1416806"/>
    <lineage>
        <taxon>Bacteria</taxon>
        <taxon>Pseudomonadati</taxon>
        <taxon>Pseudomonadota</taxon>
        <taxon>Betaproteobacteria</taxon>
        <taxon>Burkholderiales</taxon>
        <taxon>Alcaligenaceae</taxon>
        <taxon>Bordetella</taxon>
    </lineage>
</organism>
<dbReference type="EMBL" id="CP021108">
    <property type="protein sequence ID" value="ARP80286.1"/>
    <property type="molecule type" value="Genomic_DNA"/>
</dbReference>
<dbReference type="RefSeq" id="WP_086063516.1">
    <property type="nucleotide sequence ID" value="NZ_CP021108.1"/>
</dbReference>
<dbReference type="STRING" id="1416806.CAL12_05195"/>
<dbReference type="AlphaFoldDB" id="A0A1W6YGQ9"/>
<dbReference type="InterPro" id="IPR036676">
    <property type="entry name" value="PurM-like_C_sf"/>
</dbReference>
<evidence type="ECO:0008006" key="3">
    <source>
        <dbReference type="Google" id="ProtNLM"/>
    </source>
</evidence>
<dbReference type="OrthoDB" id="8634610at2"/>
<dbReference type="Gene3D" id="3.90.650.10">
    <property type="entry name" value="PurM-like C-terminal domain"/>
    <property type="match status" value="1"/>
</dbReference>
<name>A0A1W6YGQ9_9BORD</name>
<evidence type="ECO:0000313" key="2">
    <source>
        <dbReference type="Proteomes" id="UP000194151"/>
    </source>
</evidence>
<gene>
    <name evidence="1" type="ORF">CAL12_05195</name>
</gene>
<evidence type="ECO:0000313" key="1">
    <source>
        <dbReference type="EMBL" id="ARP80286.1"/>
    </source>
</evidence>
<dbReference type="KEGG" id="bgv:CAL12_05195"/>